<dbReference type="InterPro" id="IPR028037">
    <property type="entry name" value="Antitoxin_Rv0909/MT0933"/>
</dbReference>
<keyword evidence="3" id="KW-1185">Reference proteome</keyword>
<evidence type="ECO:0000313" key="3">
    <source>
        <dbReference type="Proteomes" id="UP001596540"/>
    </source>
</evidence>
<accession>A0ABW2KFL4</accession>
<proteinExistence type="predicted"/>
<dbReference type="Pfam" id="PF14013">
    <property type="entry name" value="MT0933_antitox"/>
    <property type="match status" value="1"/>
</dbReference>
<reference evidence="3" key="1">
    <citation type="journal article" date="2019" name="Int. J. Syst. Evol. Microbiol.">
        <title>The Global Catalogue of Microorganisms (GCM) 10K type strain sequencing project: providing services to taxonomists for standard genome sequencing and annotation.</title>
        <authorList>
            <consortium name="The Broad Institute Genomics Platform"/>
            <consortium name="The Broad Institute Genome Sequencing Center for Infectious Disease"/>
            <person name="Wu L."/>
            <person name="Ma J."/>
        </authorList>
    </citation>
    <scope>NUCLEOTIDE SEQUENCE [LARGE SCALE GENOMIC DNA]</scope>
    <source>
        <strain evidence="3">CGMCC 4.7382</strain>
    </source>
</reference>
<organism evidence="2 3">
    <name type="scientific">Marinactinospora rubrisoli</name>
    <dbReference type="NCBI Taxonomy" id="2715399"/>
    <lineage>
        <taxon>Bacteria</taxon>
        <taxon>Bacillati</taxon>
        <taxon>Actinomycetota</taxon>
        <taxon>Actinomycetes</taxon>
        <taxon>Streptosporangiales</taxon>
        <taxon>Nocardiopsidaceae</taxon>
        <taxon>Marinactinospora</taxon>
    </lineage>
</organism>
<gene>
    <name evidence="2" type="ORF">ACFQRF_13470</name>
</gene>
<name>A0ABW2KFL4_9ACTN</name>
<protein>
    <submittedName>
        <fullName evidence="2">Antitoxin</fullName>
    </submittedName>
</protein>
<sequence>MAGLGEAFEKLKKAATENREKVQEGIHRAAEAAKDKTGGKYDKHIDKATGKARDYLDREAERDRRDDDR</sequence>
<dbReference type="EMBL" id="JBHTBH010000006">
    <property type="protein sequence ID" value="MFC7328754.1"/>
    <property type="molecule type" value="Genomic_DNA"/>
</dbReference>
<evidence type="ECO:0000256" key="1">
    <source>
        <dbReference type="SAM" id="MobiDB-lite"/>
    </source>
</evidence>
<dbReference type="RefSeq" id="WP_379871415.1">
    <property type="nucleotide sequence ID" value="NZ_JBHTBH010000006.1"/>
</dbReference>
<dbReference type="Proteomes" id="UP001596540">
    <property type="component" value="Unassembled WGS sequence"/>
</dbReference>
<comment type="caution">
    <text evidence="2">The sequence shown here is derived from an EMBL/GenBank/DDBJ whole genome shotgun (WGS) entry which is preliminary data.</text>
</comment>
<evidence type="ECO:0000313" key="2">
    <source>
        <dbReference type="EMBL" id="MFC7328754.1"/>
    </source>
</evidence>
<feature type="region of interest" description="Disordered" evidence="1">
    <location>
        <begin position="14"/>
        <end position="69"/>
    </location>
</feature>